<reference evidence="9" key="3">
    <citation type="journal article" date="2012" name="PLoS Pathog.">
        <title>Comparative genomics of the apicomplexan parasites Toxoplasma gondii and Neospora caninum: Coccidia differing in host range and transmission strategy.</title>
        <authorList>
            <person name="Reid A.J."/>
            <person name="Vermont S.J."/>
            <person name="Cotton J.A."/>
            <person name="Harris D."/>
            <person name="Hill-Cawthorne G.A."/>
            <person name="Konen-Waisman S."/>
            <person name="Latham S.M."/>
            <person name="Mourier T."/>
            <person name="Norton R."/>
            <person name="Quail M.A."/>
            <person name="Sanders M."/>
            <person name="Shanmugam D."/>
            <person name="Sohal A."/>
            <person name="Wasmuth J.D."/>
            <person name="Brunk B."/>
            <person name="Grigg M.E."/>
            <person name="Howard J.C."/>
            <person name="Parkinson J."/>
            <person name="Roos D.S."/>
            <person name="Trees A.J."/>
            <person name="Berriman M."/>
            <person name="Pain A."/>
            <person name="Wastling J.M."/>
        </authorList>
    </citation>
    <scope>NUCLEOTIDE SEQUENCE [LARGE SCALE GENOMIC DNA]</scope>
    <source>
        <strain evidence="9">Liverpool</strain>
    </source>
</reference>
<dbReference type="AlphaFoldDB" id="F0VNT1"/>
<protein>
    <recommendedName>
        <fullName evidence="2">alanine dehydrogenase</fullName>
        <ecNumber evidence="2">1.4.1.1</ecNumber>
    </recommendedName>
</protein>
<gene>
    <name evidence="8" type="ORF">BN1204_058000</name>
    <name evidence="7" type="ORF">NCLIV_058000</name>
</gene>
<proteinExistence type="inferred from homology"/>
<evidence type="ECO:0000313" key="7">
    <source>
        <dbReference type="EMBL" id="CBZ55377.1"/>
    </source>
</evidence>
<dbReference type="RefSeq" id="XP_003885405.1">
    <property type="nucleotide sequence ID" value="XM_003885356.1"/>
</dbReference>
<evidence type="ECO:0000259" key="5">
    <source>
        <dbReference type="SMART" id="SM01002"/>
    </source>
</evidence>
<evidence type="ECO:0000256" key="4">
    <source>
        <dbReference type="ARBA" id="ARBA00023027"/>
    </source>
</evidence>
<dbReference type="SMART" id="SM01002">
    <property type="entry name" value="AlaDh_PNT_C"/>
    <property type="match status" value="1"/>
</dbReference>
<evidence type="ECO:0000256" key="2">
    <source>
        <dbReference type="ARBA" id="ARBA00012897"/>
    </source>
</evidence>
<dbReference type="SUPFAM" id="SSF52283">
    <property type="entry name" value="Formate/glycerate dehydrogenase catalytic domain-like"/>
    <property type="match status" value="1"/>
</dbReference>
<dbReference type="GO" id="GO:0000286">
    <property type="term" value="F:alanine dehydrogenase activity"/>
    <property type="evidence" value="ECO:0007669"/>
    <property type="project" value="UniProtKB-EC"/>
</dbReference>
<dbReference type="InParanoid" id="F0VNT1"/>
<dbReference type="SUPFAM" id="SSF51735">
    <property type="entry name" value="NAD(P)-binding Rossmann-fold domains"/>
    <property type="match status" value="1"/>
</dbReference>
<dbReference type="PIRSF" id="PIRSF000183">
    <property type="entry name" value="Alanine_dh"/>
    <property type="match status" value="1"/>
</dbReference>
<dbReference type="Gene3D" id="3.40.50.720">
    <property type="entry name" value="NAD(P)-binding Rossmann-like Domain"/>
    <property type="match status" value="2"/>
</dbReference>
<dbReference type="OrthoDB" id="37244at2759"/>
<dbReference type="PROSITE" id="PS00837">
    <property type="entry name" value="ALADH_PNT_2"/>
    <property type="match status" value="1"/>
</dbReference>
<dbReference type="InterPro" id="IPR008141">
    <property type="entry name" value="Ala_DH"/>
</dbReference>
<dbReference type="OMA" id="HVKGFMG"/>
<dbReference type="PANTHER" id="PTHR42795">
    <property type="entry name" value="ALANINE DEHYDROGENASE"/>
    <property type="match status" value="1"/>
</dbReference>
<dbReference type="EC" id="1.4.1.1" evidence="2"/>
<feature type="domain" description="Alanine dehydrogenase/pyridine nucleotide transhydrogenase NAD(H)-binding" evidence="5">
    <location>
        <begin position="148"/>
        <end position="296"/>
    </location>
</feature>
<feature type="domain" description="Alanine dehydrogenase/pyridine nucleotide transhydrogenase N-terminal" evidence="6">
    <location>
        <begin position="4"/>
        <end position="136"/>
    </location>
</feature>
<dbReference type="InterPro" id="IPR007698">
    <property type="entry name" value="AlaDH/PNT_NAD(H)-bd"/>
</dbReference>
<reference evidence="7" key="2">
    <citation type="submission" date="2011-03" db="EMBL/GenBank/DDBJ databases">
        <title>Comparative genomics and transcriptomics of Neospora caninum and Toxoplasma gondii.</title>
        <authorList>
            <person name="Reid A.J."/>
            <person name="Sohal A."/>
            <person name="Harris D."/>
            <person name="Quail M."/>
            <person name="Sanders M."/>
            <person name="Berriman M."/>
            <person name="Wastling J.M."/>
            <person name="Pain A."/>
        </authorList>
    </citation>
    <scope>NUCLEOTIDE SEQUENCE</scope>
    <source>
        <strain evidence="7">Liverpool</strain>
    </source>
</reference>
<dbReference type="Pfam" id="PF01262">
    <property type="entry name" value="AlaDh_PNT_C"/>
    <property type="match status" value="1"/>
</dbReference>
<evidence type="ECO:0000256" key="1">
    <source>
        <dbReference type="ARBA" id="ARBA00005689"/>
    </source>
</evidence>
<dbReference type="Proteomes" id="UP000007494">
    <property type="component" value="Chromosome XI"/>
</dbReference>
<organism evidence="7 9">
    <name type="scientific">Neospora caninum (strain Liverpool)</name>
    <dbReference type="NCBI Taxonomy" id="572307"/>
    <lineage>
        <taxon>Eukaryota</taxon>
        <taxon>Sar</taxon>
        <taxon>Alveolata</taxon>
        <taxon>Apicomplexa</taxon>
        <taxon>Conoidasida</taxon>
        <taxon>Coccidia</taxon>
        <taxon>Eucoccidiorida</taxon>
        <taxon>Eimeriorina</taxon>
        <taxon>Sarcocystidae</taxon>
        <taxon>Neospora</taxon>
    </lineage>
</organism>
<evidence type="ECO:0000313" key="8">
    <source>
        <dbReference type="EMBL" id="CEL70113.1"/>
    </source>
</evidence>
<dbReference type="GeneID" id="13440790"/>
<dbReference type="GO" id="GO:0005886">
    <property type="term" value="C:plasma membrane"/>
    <property type="evidence" value="ECO:0007669"/>
    <property type="project" value="TreeGrafter"/>
</dbReference>
<keyword evidence="3" id="KW-0560">Oxidoreductase</keyword>
<dbReference type="SMART" id="SM01003">
    <property type="entry name" value="AlaDh_PNT_N"/>
    <property type="match status" value="1"/>
</dbReference>
<keyword evidence="9" id="KW-1185">Reference proteome</keyword>
<evidence type="ECO:0000313" key="9">
    <source>
        <dbReference type="Proteomes" id="UP000007494"/>
    </source>
</evidence>
<dbReference type="EMBL" id="FR823392">
    <property type="protein sequence ID" value="CBZ55377.1"/>
    <property type="molecule type" value="Genomic_DNA"/>
</dbReference>
<dbReference type="InterPro" id="IPR007886">
    <property type="entry name" value="AlaDH/PNT_N"/>
</dbReference>
<dbReference type="GO" id="GO:0042853">
    <property type="term" value="P:L-alanine catabolic process"/>
    <property type="evidence" value="ECO:0007669"/>
    <property type="project" value="InterPro"/>
</dbReference>
<dbReference type="PANTHER" id="PTHR42795:SF1">
    <property type="entry name" value="ALANINE DEHYDROGENASE"/>
    <property type="match status" value="1"/>
</dbReference>
<dbReference type="InterPro" id="IPR008143">
    <property type="entry name" value="Ala_DH/PNT_CS2"/>
</dbReference>
<dbReference type="NCBIfam" id="TIGR00518">
    <property type="entry name" value="alaDH"/>
    <property type="match status" value="1"/>
</dbReference>
<dbReference type="VEuPathDB" id="ToxoDB:NCLIV_058000"/>
<dbReference type="FunFam" id="3.40.50.720:FF:000049">
    <property type="entry name" value="Alanine dehydrogenase"/>
    <property type="match status" value="1"/>
</dbReference>
<dbReference type="Pfam" id="PF05222">
    <property type="entry name" value="AlaDh_PNT_N"/>
    <property type="match status" value="1"/>
</dbReference>
<dbReference type="InterPro" id="IPR036291">
    <property type="entry name" value="NAD(P)-bd_dom_sf"/>
</dbReference>
<reference evidence="8" key="4">
    <citation type="journal article" date="2015" name="PLoS ONE">
        <title>Comprehensive Evaluation of Toxoplasma gondii VEG and Neospora caninum LIV Genomes with Tachyzoite Stage Transcriptome and Proteome Defines Novel Transcript Features.</title>
        <authorList>
            <person name="Ramaprasad A."/>
            <person name="Mourier T."/>
            <person name="Naeem R."/>
            <person name="Malas T.B."/>
            <person name="Moussa E."/>
            <person name="Panigrahi A."/>
            <person name="Vermont S.J."/>
            <person name="Otto T.D."/>
            <person name="Wastling J."/>
            <person name="Pain A."/>
        </authorList>
    </citation>
    <scope>NUCLEOTIDE SEQUENCE</scope>
    <source>
        <strain evidence="8">Liverpool</strain>
    </source>
</reference>
<name>F0VNT1_NEOCL</name>
<evidence type="ECO:0000259" key="6">
    <source>
        <dbReference type="SMART" id="SM01003"/>
    </source>
</evidence>
<reference evidence="7" key="1">
    <citation type="submission" date="2011-02" db="EMBL/GenBank/DDBJ databases">
        <authorList>
            <person name="Aslett M."/>
        </authorList>
    </citation>
    <scope>NUCLEOTIDE SEQUENCE</scope>
    <source>
        <strain evidence="7">Liverpool</strain>
    </source>
</reference>
<dbReference type="eggNOG" id="ENOG502QQ0A">
    <property type="taxonomic scope" value="Eukaryota"/>
</dbReference>
<accession>F0VNT1</accession>
<sequence length="390" mass="41639">MIIGCPRERKQGEGRVGLAPAGVLELVKAGHTVLIEKNAGEKAHFTDEHYIQQGAEIVASVEELFERSEMIVKVKEPQPDEWKLVKPGQILFCYFHFCASESLTKAMLKSGAICISYETVQKDGRLPLLEPMSEVAGRMSIQCGMHFLETPHGGSGVLLSGLPGVRRGRVLILGGGVVGTSAASAAAGVGADVVIFDKNVDRLRTLASIMPPNVSTRCAGEDALLEELSLCDLLVGAVLIPGRRAPKIVRREHLKRMKRGSVIVDVSVDHGGCVETTRVTSHHDPVYEVDGIIHYGVANMPAAVAHSSTLALTNVTLPYILCLGKLGWVQACLTDSALMLGLNVAEGKVLHPGVAEAFGLDSVPLSEFLEGAQGAENNKRLDGLKGTQYV</sequence>
<comment type="similarity">
    <text evidence="1">Belongs to the AlaDH/PNT family.</text>
</comment>
<keyword evidence="4" id="KW-0520">NAD</keyword>
<dbReference type="CDD" id="cd05305">
    <property type="entry name" value="L-AlaDH"/>
    <property type="match status" value="1"/>
</dbReference>
<dbReference type="EMBL" id="LN714486">
    <property type="protein sequence ID" value="CEL70113.1"/>
    <property type="molecule type" value="Genomic_DNA"/>
</dbReference>
<evidence type="ECO:0000256" key="3">
    <source>
        <dbReference type="ARBA" id="ARBA00023002"/>
    </source>
</evidence>